<evidence type="ECO:0000313" key="5">
    <source>
        <dbReference type="Proteomes" id="UP000320225"/>
    </source>
</evidence>
<comment type="similarity">
    <text evidence="1 3">Belongs to the enoyl-CoA hydratase/isomerase family.</text>
</comment>
<comment type="caution">
    <text evidence="4">The sequence shown here is derived from an EMBL/GenBank/DDBJ whole genome shotgun (WGS) entry which is preliminary data.</text>
</comment>
<dbReference type="Gene3D" id="3.90.226.10">
    <property type="entry name" value="2-enoyl-CoA Hydratase, Chain A, domain 1"/>
    <property type="match status" value="1"/>
</dbReference>
<keyword evidence="2 4" id="KW-0456">Lyase</keyword>
<proteinExistence type="inferred from homology"/>
<name>A0A554WM65_9BURK</name>
<evidence type="ECO:0000256" key="1">
    <source>
        <dbReference type="ARBA" id="ARBA00005254"/>
    </source>
</evidence>
<dbReference type="PANTHER" id="PTHR11941:SF54">
    <property type="entry name" value="ENOYL-COA HYDRATASE, MITOCHONDRIAL"/>
    <property type="match status" value="1"/>
</dbReference>
<dbReference type="Pfam" id="PF00378">
    <property type="entry name" value="ECH_1"/>
    <property type="match status" value="1"/>
</dbReference>
<dbReference type="PANTHER" id="PTHR11941">
    <property type="entry name" value="ENOYL-COA HYDRATASE-RELATED"/>
    <property type="match status" value="1"/>
</dbReference>
<accession>A0A554WM65</accession>
<dbReference type="GO" id="GO:0004300">
    <property type="term" value="F:enoyl-CoA hydratase activity"/>
    <property type="evidence" value="ECO:0007669"/>
    <property type="project" value="UniProtKB-EC"/>
</dbReference>
<keyword evidence="5" id="KW-1185">Reference proteome</keyword>
<protein>
    <submittedName>
        <fullName evidence="4">2,3-dehydroadipyl-CoA hydratase</fullName>
        <ecNumber evidence="4">4.2.1.17</ecNumber>
    </submittedName>
</protein>
<dbReference type="OrthoDB" id="2862111at2"/>
<evidence type="ECO:0000256" key="3">
    <source>
        <dbReference type="RuleBase" id="RU003707"/>
    </source>
</evidence>
<dbReference type="RefSeq" id="WP_143895939.1">
    <property type="nucleotide sequence ID" value="NZ_VJND01000011.1"/>
</dbReference>
<dbReference type="Proteomes" id="UP000320225">
    <property type="component" value="Unassembled WGS sequence"/>
</dbReference>
<gene>
    <name evidence="4" type="primary">paaF_2</name>
    <name evidence="4" type="ORF">Tsedi_01855</name>
</gene>
<dbReference type="EMBL" id="VJND01000011">
    <property type="protein sequence ID" value="TSE24660.1"/>
    <property type="molecule type" value="Genomic_DNA"/>
</dbReference>
<reference evidence="4 5" key="1">
    <citation type="submission" date="2019-07" db="EMBL/GenBank/DDBJ databases">
        <title>Tepidimonas sediminis YIM 72259 draft genome.</title>
        <authorList>
            <person name="Da Costa M.S."/>
            <person name="Froufe H.J.C."/>
            <person name="Egas C."/>
            <person name="Albuquerque L."/>
        </authorList>
    </citation>
    <scope>NUCLEOTIDE SEQUENCE [LARGE SCALE GENOMIC DNA]</scope>
    <source>
        <strain evidence="4 5">YIM 72259</strain>
    </source>
</reference>
<dbReference type="InterPro" id="IPR014748">
    <property type="entry name" value="Enoyl-CoA_hydra_C"/>
</dbReference>
<dbReference type="PROSITE" id="PS00166">
    <property type="entry name" value="ENOYL_COA_HYDRATASE"/>
    <property type="match status" value="1"/>
</dbReference>
<evidence type="ECO:0000256" key="2">
    <source>
        <dbReference type="ARBA" id="ARBA00023239"/>
    </source>
</evidence>
<dbReference type="GO" id="GO:0006635">
    <property type="term" value="P:fatty acid beta-oxidation"/>
    <property type="evidence" value="ECO:0007669"/>
    <property type="project" value="TreeGrafter"/>
</dbReference>
<organism evidence="4 5">
    <name type="scientific">Tepidimonas sediminis</name>
    <dbReference type="NCBI Taxonomy" id="2588941"/>
    <lineage>
        <taxon>Bacteria</taxon>
        <taxon>Pseudomonadati</taxon>
        <taxon>Pseudomonadota</taxon>
        <taxon>Betaproteobacteria</taxon>
        <taxon>Burkholderiales</taxon>
        <taxon>Tepidimonas</taxon>
    </lineage>
</organism>
<dbReference type="SUPFAM" id="SSF52096">
    <property type="entry name" value="ClpP/crotonase"/>
    <property type="match status" value="1"/>
</dbReference>
<evidence type="ECO:0000313" key="4">
    <source>
        <dbReference type="EMBL" id="TSE24660.1"/>
    </source>
</evidence>
<dbReference type="InterPro" id="IPR018376">
    <property type="entry name" value="Enoyl-CoA_hyd/isom_CS"/>
</dbReference>
<dbReference type="CDD" id="cd06558">
    <property type="entry name" value="crotonase-like"/>
    <property type="match status" value="1"/>
</dbReference>
<sequence>MSLDAPGTEPLLSLDGEVATVTLNRPRHRNRLEAADLQALVRHVRAVDADPAVRVLVVTARVQGPAPVFSAGFDLAGFERHPGGPGGAVDAFAQAVEALAAARPLTLAALAGSVYGGAVDLALACDFRLGVEGMEARVPAAAIGLHYYTAGLRRAVATLGLPAARRLFLAAEPLDAAALQACGFLDACVAPVALEEEVRRRCAALAALAPRAVQGMKRTLRELAEGAGEPAAWRQRELATHASADFAEGIAAVRARRAPVFRGA</sequence>
<dbReference type="InterPro" id="IPR001753">
    <property type="entry name" value="Enoyl-CoA_hydra/iso"/>
</dbReference>
<dbReference type="AlphaFoldDB" id="A0A554WM65"/>
<dbReference type="Gene3D" id="1.10.12.10">
    <property type="entry name" value="Lyase 2-enoyl-coa Hydratase, Chain A, domain 2"/>
    <property type="match status" value="1"/>
</dbReference>
<dbReference type="EC" id="4.2.1.17" evidence="4"/>
<dbReference type="InterPro" id="IPR029045">
    <property type="entry name" value="ClpP/crotonase-like_dom_sf"/>
</dbReference>